<accession>A0ABT9WS09</accession>
<keyword evidence="2" id="KW-1185">Reference proteome</keyword>
<reference evidence="1 2" key="1">
    <citation type="submission" date="2023-07" db="EMBL/GenBank/DDBJ databases">
        <title>Genomic Encyclopedia of Type Strains, Phase IV (KMG-IV): sequencing the most valuable type-strain genomes for metagenomic binning, comparative biology and taxonomic classification.</title>
        <authorList>
            <person name="Goeker M."/>
        </authorList>
    </citation>
    <scope>NUCLEOTIDE SEQUENCE [LARGE SCALE GENOMIC DNA]</scope>
    <source>
        <strain evidence="1 2">DSM 23837</strain>
    </source>
</reference>
<proteinExistence type="predicted"/>
<comment type="caution">
    <text evidence="1">The sequence shown here is derived from an EMBL/GenBank/DDBJ whole genome shotgun (WGS) entry which is preliminary data.</text>
</comment>
<protein>
    <submittedName>
        <fullName evidence="1">Uncharacterized protein</fullName>
    </submittedName>
</protein>
<organism evidence="1 2">
    <name type="scientific">Bacillus chungangensis</name>
    <dbReference type="NCBI Taxonomy" id="587633"/>
    <lineage>
        <taxon>Bacteria</taxon>
        <taxon>Bacillati</taxon>
        <taxon>Bacillota</taxon>
        <taxon>Bacilli</taxon>
        <taxon>Bacillales</taxon>
        <taxon>Bacillaceae</taxon>
        <taxon>Bacillus</taxon>
    </lineage>
</organism>
<dbReference type="EMBL" id="JAUSTT010000009">
    <property type="protein sequence ID" value="MDQ0176000.1"/>
    <property type="molecule type" value="Genomic_DNA"/>
</dbReference>
<dbReference type="RefSeq" id="WP_307228793.1">
    <property type="nucleotide sequence ID" value="NZ_JAUSTT010000009.1"/>
</dbReference>
<evidence type="ECO:0000313" key="2">
    <source>
        <dbReference type="Proteomes" id="UP001223586"/>
    </source>
</evidence>
<gene>
    <name evidence="1" type="ORF">J2S08_001836</name>
</gene>
<evidence type="ECO:0000313" key="1">
    <source>
        <dbReference type="EMBL" id="MDQ0176000.1"/>
    </source>
</evidence>
<sequence length="93" mass="10403">MISKETQEKIDELIYGLAADLTGRLMTGSDIDTNEIRALSDLISVTKRKHQKFSPTVNIQTKSVDNDCDIDSLIKRISKSLEKETASVKGIYE</sequence>
<name>A0ABT9WS09_9BACI</name>
<dbReference type="Proteomes" id="UP001223586">
    <property type="component" value="Unassembled WGS sequence"/>
</dbReference>